<name>A0A9J5WNR6_SOLCO</name>
<feature type="region of interest" description="Disordered" evidence="1">
    <location>
        <begin position="1"/>
        <end position="24"/>
    </location>
</feature>
<dbReference type="AlphaFoldDB" id="A0A9J5WNR6"/>
<dbReference type="Proteomes" id="UP000824120">
    <property type="component" value="Chromosome 11"/>
</dbReference>
<evidence type="ECO:0000313" key="2">
    <source>
        <dbReference type="EMBL" id="KAG5576981.1"/>
    </source>
</evidence>
<keyword evidence="3" id="KW-1185">Reference proteome</keyword>
<protein>
    <submittedName>
        <fullName evidence="2">Uncharacterized protein</fullName>
    </submittedName>
</protein>
<organism evidence="2 3">
    <name type="scientific">Solanum commersonii</name>
    <name type="common">Commerson's wild potato</name>
    <name type="synonym">Commerson's nightshade</name>
    <dbReference type="NCBI Taxonomy" id="4109"/>
    <lineage>
        <taxon>Eukaryota</taxon>
        <taxon>Viridiplantae</taxon>
        <taxon>Streptophyta</taxon>
        <taxon>Embryophyta</taxon>
        <taxon>Tracheophyta</taxon>
        <taxon>Spermatophyta</taxon>
        <taxon>Magnoliopsida</taxon>
        <taxon>eudicotyledons</taxon>
        <taxon>Gunneridae</taxon>
        <taxon>Pentapetalae</taxon>
        <taxon>asterids</taxon>
        <taxon>lamiids</taxon>
        <taxon>Solanales</taxon>
        <taxon>Solanaceae</taxon>
        <taxon>Solanoideae</taxon>
        <taxon>Solaneae</taxon>
        <taxon>Solanum</taxon>
    </lineage>
</organism>
<proteinExistence type="predicted"/>
<reference evidence="2 3" key="1">
    <citation type="submission" date="2020-09" db="EMBL/GenBank/DDBJ databases">
        <title>De no assembly of potato wild relative species, Solanum commersonii.</title>
        <authorList>
            <person name="Cho K."/>
        </authorList>
    </citation>
    <scope>NUCLEOTIDE SEQUENCE [LARGE SCALE GENOMIC DNA]</scope>
    <source>
        <strain evidence="2">LZ3.2</strain>
        <tissue evidence="2">Leaf</tissue>
    </source>
</reference>
<evidence type="ECO:0000313" key="3">
    <source>
        <dbReference type="Proteomes" id="UP000824120"/>
    </source>
</evidence>
<sequence>MKSKNPVPLRRPLPVKSSKSSSNRKPITAAFPFIMHGALSPCYEGSGKGRTSRDYCTQPYPAFLQEAVFMARIRNLSVTWQQLYQLRQGSPSI</sequence>
<dbReference type="OrthoDB" id="10650042at2759"/>
<dbReference type="EMBL" id="JACXVP010000011">
    <property type="protein sequence ID" value="KAG5576981.1"/>
    <property type="molecule type" value="Genomic_DNA"/>
</dbReference>
<comment type="caution">
    <text evidence="2">The sequence shown here is derived from an EMBL/GenBank/DDBJ whole genome shotgun (WGS) entry which is preliminary data.</text>
</comment>
<evidence type="ECO:0000256" key="1">
    <source>
        <dbReference type="SAM" id="MobiDB-lite"/>
    </source>
</evidence>
<gene>
    <name evidence="2" type="ORF">H5410_057115</name>
</gene>
<accession>A0A9J5WNR6</accession>